<dbReference type="Proteomes" id="UP000221080">
    <property type="component" value="Chromosome 1"/>
</dbReference>
<dbReference type="KEGG" id="ipu:108267311"/>
<dbReference type="PANTHER" id="PTHR37397:SF1">
    <property type="entry name" value="LTD DOMAIN-CONTAINING PROTEIN"/>
    <property type="match status" value="1"/>
</dbReference>
<evidence type="ECO:0000313" key="4">
    <source>
        <dbReference type="RefSeq" id="XP_017326817.1"/>
    </source>
</evidence>
<evidence type="ECO:0000313" key="3">
    <source>
        <dbReference type="Proteomes" id="UP000221080"/>
    </source>
</evidence>
<keyword evidence="1" id="KW-1133">Transmembrane helix</keyword>
<proteinExistence type="predicted"/>
<reference evidence="4" key="2">
    <citation type="submission" date="2025-08" db="UniProtKB">
        <authorList>
            <consortium name="RefSeq"/>
        </authorList>
    </citation>
    <scope>IDENTIFICATION</scope>
    <source>
        <tissue evidence="4">Blood</tissue>
    </source>
</reference>
<keyword evidence="3" id="KW-1185">Reference proteome</keyword>
<gene>
    <name evidence="4" type="primary">si:ch211-183d21.1</name>
</gene>
<sequence>MRLSVTGALLLLSFYMCLSAVHSCLIISEVNCDNPSLDTKEFVELFSLSLGSTSLDGYTLVFYNGNGNVAYRVVDLSGHSTDERGFFLIGSAELKPSPAIQLPPNSIQNGPDAIALYGPSWVPVAENGNVSAIGLLDAIVYTSRRGTDAAEMLSHVLTPGSLPYLEDDKFLEGDESIQRCWLSDNYYSFQNGVPTPGRHNICPPSNPGHLWINRIQLSGGTLTGPVEISIGTEGGAMTVVVYNVQTDTVKTSVEFQASEPGNISVNLNTTALSDLDGWALAVYQGKVEDFQKGSPLNQLQPLDAFVCSGLTNTPSALLTETLIPGRKAFKLDGRFSEVDAYVTRCGTAHWARDPGVFQHQIQRPSESSHCNWYNTCPYSTAVNTTDEPFEPWSGMDGDFLISEVNTDSPGSAEDEEFVELWHPSGRRTSLSGIWVLLINGNNGKIYREIELDGHYTDDHGYFLIGSDKLKPQVALPANTIQNGPDAIAIYRSTSPPSIENVIVPRNGLLDGMVYRARTSDRDWASLIKALTPGQLPLLEDATSLQGDESLSRCSLNRLDLNSFRVSSPTPMKDNDCPRPPKELVINEVGGILGADVYVELIGPPLTPLHEMVLVLYELSTARHVVPLEGSLGNDGFFLMGNESRADQKLPAVTSLGAVWLCSGLPTVCSSESNVQDLLVLSNSSSLRPFLHRVKYQVVHPVASFDSVSRCAMNQSAVWTASHPTPRLQNLCPSPTHSVHMELCLQAESDYHITCTAEGFAELLERSCQCGISGAHLADVNLTCISESMYAEGPVFALSNHQRELVAKTLQKTHIRSCSVVQERVYNKESSLGLQVGLVLTVVLLCALGGAIFFYLYKKKRPRDYYSMELNEHDSHMDL</sequence>
<dbReference type="OrthoDB" id="10069759at2759"/>
<name>A0A2D0R8A8_ICTPU</name>
<protein>
    <submittedName>
        <fullName evidence="4">Uncharacterized protein si:ch211-183d21.1</fullName>
    </submittedName>
</protein>
<keyword evidence="1" id="KW-0472">Membrane</keyword>
<feature type="transmembrane region" description="Helical" evidence="1">
    <location>
        <begin position="831"/>
        <end position="856"/>
    </location>
</feature>
<accession>A0A2D0R8A8</accession>
<feature type="chain" id="PRO_5012700249" evidence="2">
    <location>
        <begin position="24"/>
        <end position="878"/>
    </location>
</feature>
<dbReference type="OMA" id="SEDQWGF"/>
<dbReference type="AlphaFoldDB" id="A0A2D0R8A8"/>
<evidence type="ECO:0000256" key="2">
    <source>
        <dbReference type="SAM" id="SignalP"/>
    </source>
</evidence>
<evidence type="ECO:0000256" key="1">
    <source>
        <dbReference type="SAM" id="Phobius"/>
    </source>
</evidence>
<organism evidence="3 4">
    <name type="scientific">Ictalurus punctatus</name>
    <name type="common">Channel catfish</name>
    <name type="synonym">Silurus punctatus</name>
    <dbReference type="NCBI Taxonomy" id="7998"/>
    <lineage>
        <taxon>Eukaryota</taxon>
        <taxon>Metazoa</taxon>
        <taxon>Chordata</taxon>
        <taxon>Craniata</taxon>
        <taxon>Vertebrata</taxon>
        <taxon>Euteleostomi</taxon>
        <taxon>Actinopterygii</taxon>
        <taxon>Neopterygii</taxon>
        <taxon>Teleostei</taxon>
        <taxon>Ostariophysi</taxon>
        <taxon>Siluriformes</taxon>
        <taxon>Ictaluridae</taxon>
        <taxon>Ictalurus</taxon>
    </lineage>
</organism>
<keyword evidence="2" id="KW-0732">Signal</keyword>
<dbReference type="RefSeq" id="XP_017326817.1">
    <property type="nucleotide sequence ID" value="XM_017471328.3"/>
</dbReference>
<reference evidence="3" key="1">
    <citation type="journal article" date="2016" name="Nat. Commun.">
        <title>The channel catfish genome sequence provides insights into the evolution of scale formation in teleosts.</title>
        <authorList>
            <person name="Liu Z."/>
            <person name="Liu S."/>
            <person name="Yao J."/>
            <person name="Bao L."/>
            <person name="Zhang J."/>
            <person name="Li Y."/>
            <person name="Jiang C."/>
            <person name="Sun L."/>
            <person name="Wang R."/>
            <person name="Zhang Y."/>
            <person name="Zhou T."/>
            <person name="Zeng Q."/>
            <person name="Fu Q."/>
            <person name="Gao S."/>
            <person name="Li N."/>
            <person name="Koren S."/>
            <person name="Jiang Y."/>
            <person name="Zimin A."/>
            <person name="Xu P."/>
            <person name="Phillippy A.M."/>
            <person name="Geng X."/>
            <person name="Song L."/>
            <person name="Sun F."/>
            <person name="Li C."/>
            <person name="Wang X."/>
            <person name="Chen A."/>
            <person name="Jin Y."/>
            <person name="Yuan Z."/>
            <person name="Yang Y."/>
            <person name="Tan S."/>
            <person name="Peatman E."/>
            <person name="Lu J."/>
            <person name="Qin Z."/>
            <person name="Dunham R."/>
            <person name="Li Z."/>
            <person name="Sonstegard T."/>
            <person name="Feng J."/>
            <person name="Danzmann R.G."/>
            <person name="Schroeder S."/>
            <person name="Scheffler B."/>
            <person name="Duke M.V."/>
            <person name="Ballard L."/>
            <person name="Kucuktas H."/>
            <person name="Kaltenboeck L."/>
            <person name="Liu H."/>
            <person name="Armbruster J."/>
            <person name="Xie Y."/>
            <person name="Kirby M.L."/>
            <person name="Tian Y."/>
            <person name="Flanagan M.E."/>
            <person name="Mu W."/>
            <person name="Waldbieser G.C."/>
        </authorList>
    </citation>
    <scope>NUCLEOTIDE SEQUENCE [LARGE SCALE GENOMIC DNA]</scope>
    <source>
        <strain evidence="3">SDA103</strain>
    </source>
</reference>
<dbReference type="GeneID" id="108267311"/>
<feature type="signal peptide" evidence="2">
    <location>
        <begin position="1"/>
        <end position="23"/>
    </location>
</feature>
<keyword evidence="1" id="KW-0812">Transmembrane</keyword>
<dbReference type="PANTHER" id="PTHR37397">
    <property type="entry name" value="SI:CH211-183D21.1"/>
    <property type="match status" value="1"/>
</dbReference>